<dbReference type="Pfam" id="PF22693">
    <property type="entry name" value="MACPF_1"/>
    <property type="match status" value="1"/>
</dbReference>
<dbReference type="OrthoDB" id="2562973at2759"/>
<dbReference type="InterPro" id="IPR054586">
    <property type="entry name" value="MACPF_1_fungal"/>
</dbReference>
<evidence type="ECO:0000313" key="4">
    <source>
        <dbReference type="Proteomes" id="UP000190312"/>
    </source>
</evidence>
<gene>
    <name evidence="3" type="ORF">OAory_01047660</name>
</gene>
<dbReference type="AlphaFoldDB" id="A0A1S9DH61"/>
<dbReference type="VEuPathDB" id="FungiDB:AO090103000512"/>
<evidence type="ECO:0000259" key="2">
    <source>
        <dbReference type="Pfam" id="PF22693"/>
    </source>
</evidence>
<accession>A0A1S9DH61</accession>
<feature type="domain" description="MACPF-like" evidence="2">
    <location>
        <begin position="340"/>
        <end position="511"/>
    </location>
</feature>
<protein>
    <submittedName>
        <fullName evidence="3">Membrane attack complex component/perforin (MACPF) domain-containing protein</fullName>
    </submittedName>
</protein>
<proteinExistence type="predicted"/>
<dbReference type="Proteomes" id="UP000190312">
    <property type="component" value="Unassembled WGS sequence"/>
</dbReference>
<name>A0A1S9DH61_ASPOZ</name>
<evidence type="ECO:0000256" key="1">
    <source>
        <dbReference type="SAM" id="MobiDB-lite"/>
    </source>
</evidence>
<organism evidence="3 4">
    <name type="scientific">Aspergillus oryzae</name>
    <name type="common">Yellow koji mold</name>
    <dbReference type="NCBI Taxonomy" id="5062"/>
    <lineage>
        <taxon>Eukaryota</taxon>
        <taxon>Fungi</taxon>
        <taxon>Dikarya</taxon>
        <taxon>Ascomycota</taxon>
        <taxon>Pezizomycotina</taxon>
        <taxon>Eurotiomycetes</taxon>
        <taxon>Eurotiomycetidae</taxon>
        <taxon>Eurotiales</taxon>
        <taxon>Aspergillaceae</taxon>
        <taxon>Aspergillus</taxon>
        <taxon>Aspergillus subgen. Circumdati</taxon>
    </lineage>
</organism>
<evidence type="ECO:0000313" key="3">
    <source>
        <dbReference type="EMBL" id="OOO08266.1"/>
    </source>
</evidence>
<comment type="caution">
    <text evidence="3">The sequence shown here is derived from an EMBL/GenBank/DDBJ whole genome shotgun (WGS) entry which is preliminary data.</text>
</comment>
<sequence length="765" mass="84409">MAGLFKGIHGVVQDKTGVAAGDVQEAVTAVGEIPKGILDIIANDKKEPQLILHVYSYSRESRLIKEKCCLPFKNVKDEEMQLTDIRKLLIGENILEPRLVWSSFCNQRGAVVQDITNFRAYLQILNEKSSEVAETSEDNADTYRVYLLSEKIINQDVINKAILDRGAKVTTDKKLAELPTASQPEPIQAPTSFSHNIFVNPTTTFSIVHPADMSEKQWSVVIRNNSLLNPYRVVDLGSKGGKFVERSIHSAFVLKPRAFQDYQISASGAKTSVSAQQLLRIPFFRIEDDSYVEQFEETKSVSRAVAASSMSQFDASLAIEGGAFGFSASASASYGDTSSSSDSSSSNEENKVMNITYNFPRVTIDFDHQSLDLSNQCKADLKAVSTAADIESFKNKYGRLFAMRVQLGGRLHAAEESTARTSAEKAEHAKSQRAAAALSFKSPYVQASANVSKSSAEDSSSATQNSSSNKSMCWEAKGGDTLLCNDPPAWAYTVGSFYNWRVVKQSSVLAIEDVISSIPGYQDTKQIFADILDKNSKKEAPGKTEQKPGTIGFQLRSKMVDKYVTIGQQATKDEVAKHISELTAGKPTTKKRLHFISRLSASITDAAQLQFENKKDSAPQKFYVDVESSNDTTETKASLADCIGSQLKYNYPYKIYGKDGNEDKLWLFSNQTMPGFMSTAFVWAAKEKGATSFRFLLPSNLGNSPSRDIGDGEEVSVQLFDKHDHEINLATRFDRRGDKVGTVVDLDDFAKLANELDTTWEVHYL</sequence>
<feature type="region of interest" description="Disordered" evidence="1">
    <location>
        <begin position="451"/>
        <end position="471"/>
    </location>
</feature>
<reference evidence="3 4" key="1">
    <citation type="submission" date="2016-10" db="EMBL/GenBank/DDBJ databases">
        <title>Genome sequencing of Aspergillus oryzae BCC7051.</title>
        <authorList>
            <person name="Thammarongtham C."/>
            <person name="Vorapreeda T."/>
            <person name="Nookaew I."/>
            <person name="Srisuk T."/>
            <person name="Land M."/>
            <person name="Jeennor S."/>
            <person name="Laoteng K."/>
        </authorList>
    </citation>
    <scope>NUCLEOTIDE SEQUENCE [LARGE SCALE GENOMIC DNA]</scope>
    <source>
        <strain evidence="3 4">BCC7051</strain>
    </source>
</reference>
<dbReference type="VEuPathDB" id="FungiDB:AO090103000474"/>
<dbReference type="EMBL" id="MKZY01000006">
    <property type="protein sequence ID" value="OOO08266.1"/>
    <property type="molecule type" value="Genomic_DNA"/>
</dbReference>